<dbReference type="OrthoDB" id="8479038at2"/>
<dbReference type="CDD" id="cd00118">
    <property type="entry name" value="LysM"/>
    <property type="match status" value="1"/>
</dbReference>
<gene>
    <name evidence="3" type="ORF">PEV8663_03243</name>
</gene>
<dbReference type="AlphaFoldDB" id="A0A238KU77"/>
<feature type="signal peptide" evidence="1">
    <location>
        <begin position="1"/>
        <end position="20"/>
    </location>
</feature>
<reference evidence="3 4" key="1">
    <citation type="submission" date="2017-05" db="EMBL/GenBank/DDBJ databases">
        <authorList>
            <person name="Song R."/>
            <person name="Chenine A.L."/>
            <person name="Ruprecht R.M."/>
        </authorList>
    </citation>
    <scope>NUCLEOTIDE SEQUENCE [LARGE SCALE GENOMIC DNA]</scope>
    <source>
        <strain evidence="3 4">CECT 8663</strain>
    </source>
</reference>
<proteinExistence type="predicted"/>
<dbReference type="InterPro" id="IPR036779">
    <property type="entry name" value="LysM_dom_sf"/>
</dbReference>
<evidence type="ECO:0000259" key="2">
    <source>
        <dbReference type="PROSITE" id="PS51782"/>
    </source>
</evidence>
<dbReference type="PANTHER" id="PTHR35936:SF25">
    <property type="entry name" value="ABC TRANSPORTER SUBSTRATE-BINDING PROTEIN"/>
    <property type="match status" value="1"/>
</dbReference>
<dbReference type="Gene3D" id="3.40.190.10">
    <property type="entry name" value="Periplasmic binding protein-like II"/>
    <property type="match status" value="2"/>
</dbReference>
<dbReference type="Proteomes" id="UP000220836">
    <property type="component" value="Unassembled WGS sequence"/>
</dbReference>
<evidence type="ECO:0000313" key="4">
    <source>
        <dbReference type="Proteomes" id="UP000220836"/>
    </source>
</evidence>
<dbReference type="EMBL" id="FXYH01000013">
    <property type="protein sequence ID" value="SMX46349.1"/>
    <property type="molecule type" value="Genomic_DNA"/>
</dbReference>
<dbReference type="RefSeq" id="WP_097805720.1">
    <property type="nucleotide sequence ID" value="NZ_FXYH01000013.1"/>
</dbReference>
<accession>A0A238KU77</accession>
<dbReference type="PANTHER" id="PTHR35936">
    <property type="entry name" value="MEMBRANE-BOUND LYTIC MUREIN TRANSGLYCOSYLASE F"/>
    <property type="match status" value="1"/>
</dbReference>
<keyword evidence="4" id="KW-1185">Reference proteome</keyword>
<dbReference type="Gene3D" id="3.10.350.10">
    <property type="entry name" value="LysM domain"/>
    <property type="match status" value="1"/>
</dbReference>
<organism evidence="3 4">
    <name type="scientific">Pelagimonas varians</name>
    <dbReference type="NCBI Taxonomy" id="696760"/>
    <lineage>
        <taxon>Bacteria</taxon>
        <taxon>Pseudomonadati</taxon>
        <taxon>Pseudomonadota</taxon>
        <taxon>Alphaproteobacteria</taxon>
        <taxon>Rhodobacterales</taxon>
        <taxon>Roseobacteraceae</taxon>
        <taxon>Pelagimonas</taxon>
    </lineage>
</organism>
<evidence type="ECO:0000313" key="3">
    <source>
        <dbReference type="EMBL" id="SMX46349.1"/>
    </source>
</evidence>
<name>A0A238KU77_9RHOB</name>
<protein>
    <submittedName>
        <fullName evidence="3">LysM domain/BON superfamily protein</fullName>
    </submittedName>
</protein>
<feature type="domain" description="LysM" evidence="2">
    <location>
        <begin position="26"/>
        <end position="76"/>
    </location>
</feature>
<dbReference type="PROSITE" id="PS51782">
    <property type="entry name" value="LYSM"/>
    <property type="match status" value="1"/>
</dbReference>
<sequence>MMKRLLLSLAALLSPLAAAAQDCPAETYTVRPGETVFSIAEQRFGDPEKWTLIYYANQEMLQTSVFQINPGDVLTIPCIPGQEAVAAAEVTPYHVSEGEAEIKLLTGTGRPPFSDLNWLGQGMTTELVHAVMEETPNPVKYSVTFEQDWSKQLFPMLDEKTYDMGFPWFKPNCEETPEEPRCANFHFSDPVVEILVLLWVRKGQEFKWEQDGDIHGKTICRAAGQFVHDLDSQDRQWLSKGLINLERRNEFKGCFEALMAGEVDAVSANVFNGAHMVDQMGLRGEIEPLTRPLSVQTMHMIISKRHWRGTTMMYRFNAGLAELRQSDRYNQVVNKHLKYFWDKLDQ</sequence>
<evidence type="ECO:0000256" key="1">
    <source>
        <dbReference type="SAM" id="SignalP"/>
    </source>
</evidence>
<dbReference type="SUPFAM" id="SSF53850">
    <property type="entry name" value="Periplasmic binding protein-like II"/>
    <property type="match status" value="1"/>
</dbReference>
<dbReference type="InterPro" id="IPR018392">
    <property type="entry name" value="LysM"/>
</dbReference>
<feature type="chain" id="PRO_5012014476" evidence="1">
    <location>
        <begin position="21"/>
        <end position="346"/>
    </location>
</feature>
<keyword evidence="1" id="KW-0732">Signal</keyword>